<dbReference type="Proteomes" id="UP000078046">
    <property type="component" value="Unassembled WGS sequence"/>
</dbReference>
<evidence type="ECO:0000256" key="3">
    <source>
        <dbReference type="ARBA" id="ARBA00022679"/>
    </source>
</evidence>
<evidence type="ECO:0000256" key="4">
    <source>
        <dbReference type="ARBA" id="ARBA00022741"/>
    </source>
</evidence>
<evidence type="ECO:0000256" key="2">
    <source>
        <dbReference type="ARBA" id="ARBA00022552"/>
    </source>
</evidence>
<evidence type="ECO:0000313" key="8">
    <source>
        <dbReference type="Proteomes" id="UP000078046"/>
    </source>
</evidence>
<dbReference type="Gene3D" id="3.40.50.300">
    <property type="entry name" value="P-loop containing nucleotide triphosphate hydrolases"/>
    <property type="match status" value="1"/>
</dbReference>
<evidence type="ECO:0000256" key="1">
    <source>
        <dbReference type="ARBA" id="ARBA00022517"/>
    </source>
</evidence>
<keyword evidence="3" id="KW-0808">Transferase</keyword>
<keyword evidence="8" id="KW-1185">Reference proteome</keyword>
<dbReference type="EMBL" id="LWCA01000102">
    <property type="protein sequence ID" value="OAF70887.1"/>
    <property type="molecule type" value="Genomic_DNA"/>
</dbReference>
<reference evidence="7 8" key="1">
    <citation type="submission" date="2016-04" db="EMBL/GenBank/DDBJ databases">
        <title>The genome of Intoshia linei affirms orthonectids as highly simplified spiralians.</title>
        <authorList>
            <person name="Mikhailov K.V."/>
            <person name="Slusarev G.S."/>
            <person name="Nikitin M.A."/>
            <person name="Logacheva M.D."/>
            <person name="Penin A."/>
            <person name="Aleoshin V."/>
            <person name="Panchin Y.V."/>
        </authorList>
    </citation>
    <scope>NUCLEOTIDE SEQUENCE [LARGE SCALE GENOMIC DNA]</scope>
    <source>
        <strain evidence="7">Intl2013</strain>
        <tissue evidence="7">Whole animal</tissue>
    </source>
</reference>
<dbReference type="SUPFAM" id="SSF52540">
    <property type="entry name" value="P-loop containing nucleoside triphosphate hydrolases"/>
    <property type="match status" value="1"/>
</dbReference>
<gene>
    <name evidence="7" type="ORF">A3Q56_01359</name>
</gene>
<dbReference type="PANTHER" id="PTHR12595:SF0">
    <property type="entry name" value="ADENYLATE KINASE ISOENZYME 6"/>
    <property type="match status" value="1"/>
</dbReference>
<comment type="caution">
    <text evidence="7">The sequence shown here is derived from an EMBL/GenBank/DDBJ whole genome shotgun (WGS) entry which is preliminary data.</text>
</comment>
<dbReference type="AlphaFoldDB" id="A0A177B9A4"/>
<name>A0A177B9A4_9BILA</name>
<keyword evidence="5" id="KW-0418">Kinase</keyword>
<keyword evidence="6" id="KW-0067">ATP-binding</keyword>
<keyword evidence="2" id="KW-0698">rRNA processing</keyword>
<proteinExistence type="predicted"/>
<dbReference type="GO" id="GO:0005524">
    <property type="term" value="F:ATP binding"/>
    <property type="evidence" value="ECO:0007669"/>
    <property type="project" value="UniProtKB-KW"/>
</dbReference>
<dbReference type="Pfam" id="PF13238">
    <property type="entry name" value="AAA_18"/>
    <property type="match status" value="1"/>
</dbReference>
<organism evidence="7 8">
    <name type="scientific">Intoshia linei</name>
    <dbReference type="NCBI Taxonomy" id="1819745"/>
    <lineage>
        <taxon>Eukaryota</taxon>
        <taxon>Metazoa</taxon>
        <taxon>Spiralia</taxon>
        <taxon>Lophotrochozoa</taxon>
        <taxon>Mesozoa</taxon>
        <taxon>Orthonectida</taxon>
        <taxon>Rhopaluridae</taxon>
        <taxon>Intoshia</taxon>
    </lineage>
</organism>
<keyword evidence="1" id="KW-0690">Ribosome biogenesis</keyword>
<dbReference type="InterPro" id="IPR027417">
    <property type="entry name" value="P-loop_NTPase"/>
</dbReference>
<dbReference type="GO" id="GO:0016887">
    <property type="term" value="F:ATP hydrolysis activity"/>
    <property type="evidence" value="ECO:0007669"/>
    <property type="project" value="InterPro"/>
</dbReference>
<accession>A0A177B9A4</accession>
<evidence type="ECO:0000313" key="7">
    <source>
        <dbReference type="EMBL" id="OAF70887.1"/>
    </source>
</evidence>
<dbReference type="InterPro" id="IPR020618">
    <property type="entry name" value="Adenyl_kinase_AK6"/>
</dbReference>
<dbReference type="GO" id="GO:0006364">
    <property type="term" value="P:rRNA processing"/>
    <property type="evidence" value="ECO:0007669"/>
    <property type="project" value="UniProtKB-KW"/>
</dbReference>
<evidence type="ECO:0000256" key="5">
    <source>
        <dbReference type="ARBA" id="ARBA00022777"/>
    </source>
</evidence>
<dbReference type="GO" id="GO:0005634">
    <property type="term" value="C:nucleus"/>
    <property type="evidence" value="ECO:0007669"/>
    <property type="project" value="TreeGrafter"/>
</dbReference>
<dbReference type="GO" id="GO:0005737">
    <property type="term" value="C:cytoplasm"/>
    <property type="evidence" value="ECO:0007669"/>
    <property type="project" value="TreeGrafter"/>
</dbReference>
<evidence type="ECO:0000256" key="6">
    <source>
        <dbReference type="ARBA" id="ARBA00022840"/>
    </source>
</evidence>
<sequence>MKKIWENDIISGYCTPGTGKTRLGRILAVKLSLKYINIGDFARENECFIEYDSDLDCHIIDEKLMASKMKKVLDTCDKGIIIDHHDCEIFPKDMFKYIFCLTTSNEVLYDRLVESIHQVTNIINVD</sequence>
<protein>
    <submittedName>
        <fullName evidence="7">Uncharacterized protein</fullName>
    </submittedName>
</protein>
<keyword evidence="4" id="KW-0547">Nucleotide-binding</keyword>
<dbReference type="PANTHER" id="PTHR12595">
    <property type="entry name" value="POS9-ACTIVATING FACTOR FAP7-RELATED"/>
    <property type="match status" value="1"/>
</dbReference>
<dbReference type="OrthoDB" id="10251185at2759"/>
<dbReference type="GO" id="GO:0004017">
    <property type="term" value="F:AMP kinase activity"/>
    <property type="evidence" value="ECO:0007669"/>
    <property type="project" value="InterPro"/>
</dbReference>